<gene>
    <name evidence="5" type="ORF">GCM10010979_23760</name>
</gene>
<keyword evidence="2" id="KW-0808">Transferase</keyword>
<comment type="caution">
    <text evidence="5">The sequence shown here is derived from an EMBL/GenBank/DDBJ whole genome shotgun (WGS) entry which is preliminary data.</text>
</comment>
<dbReference type="CDD" id="cd02440">
    <property type="entry name" value="AdoMet_MTases"/>
    <property type="match status" value="1"/>
</dbReference>
<dbReference type="PANTHER" id="PTHR43464:SF19">
    <property type="entry name" value="UBIQUINONE BIOSYNTHESIS O-METHYLTRANSFERASE, MITOCHONDRIAL"/>
    <property type="match status" value="1"/>
</dbReference>
<dbReference type="Gene3D" id="3.40.50.150">
    <property type="entry name" value="Vaccinia Virus protein VP39"/>
    <property type="match status" value="1"/>
</dbReference>
<organism evidence="5 6">
    <name type="scientific">Conyzicola nivalis</name>
    <dbReference type="NCBI Taxonomy" id="1477021"/>
    <lineage>
        <taxon>Bacteria</taxon>
        <taxon>Bacillati</taxon>
        <taxon>Actinomycetota</taxon>
        <taxon>Actinomycetes</taxon>
        <taxon>Micrococcales</taxon>
        <taxon>Microbacteriaceae</taxon>
        <taxon>Conyzicola</taxon>
    </lineage>
</organism>
<evidence type="ECO:0000259" key="4">
    <source>
        <dbReference type="Pfam" id="PF08241"/>
    </source>
</evidence>
<dbReference type="AlphaFoldDB" id="A0A916WL75"/>
<dbReference type="InterPro" id="IPR013216">
    <property type="entry name" value="Methyltransf_11"/>
</dbReference>
<dbReference type="PANTHER" id="PTHR43464">
    <property type="entry name" value="METHYLTRANSFERASE"/>
    <property type="match status" value="1"/>
</dbReference>
<dbReference type="InterPro" id="IPR029063">
    <property type="entry name" value="SAM-dependent_MTases_sf"/>
</dbReference>
<evidence type="ECO:0000256" key="2">
    <source>
        <dbReference type="ARBA" id="ARBA00022679"/>
    </source>
</evidence>
<reference evidence="5" key="1">
    <citation type="journal article" date="2014" name="Int. J. Syst. Evol. Microbiol.">
        <title>Complete genome sequence of Corynebacterium casei LMG S-19264T (=DSM 44701T), isolated from a smear-ripened cheese.</title>
        <authorList>
            <consortium name="US DOE Joint Genome Institute (JGI-PGF)"/>
            <person name="Walter F."/>
            <person name="Albersmeier A."/>
            <person name="Kalinowski J."/>
            <person name="Ruckert C."/>
        </authorList>
    </citation>
    <scope>NUCLEOTIDE SEQUENCE</scope>
    <source>
        <strain evidence="5">CGMCC 1.12813</strain>
    </source>
</reference>
<dbReference type="GO" id="GO:0008757">
    <property type="term" value="F:S-adenosylmethionine-dependent methyltransferase activity"/>
    <property type="evidence" value="ECO:0007669"/>
    <property type="project" value="InterPro"/>
</dbReference>
<dbReference type="RefSeq" id="WP_188510805.1">
    <property type="nucleotide sequence ID" value="NZ_BMGB01000001.1"/>
</dbReference>
<reference evidence="5" key="2">
    <citation type="submission" date="2020-09" db="EMBL/GenBank/DDBJ databases">
        <authorList>
            <person name="Sun Q."/>
            <person name="Zhou Y."/>
        </authorList>
    </citation>
    <scope>NUCLEOTIDE SEQUENCE</scope>
    <source>
        <strain evidence="5">CGMCC 1.12813</strain>
    </source>
</reference>
<sequence length="246" mass="25193">MEDGWSALAAQWSELWGSSGAPVHDALIAASGIRAGSRVLDVGCGSGEFLRALGAVGARAVGIDPAPGMVEVARRVAPLADVRSGVAERLDWPDGSFDVVTAVNALQFADDTVETLGGFARVLAPGGSVAIANWAEGARNDLDAVEAAVAAADGVEPGPDGDLRVAGGLEAVLEESGFEVVTAGLVDVPWLVPDDETLVRGVLLGEDPSVLRELAPVVLAAARPFRVEGGYRLNNAYRFAVAKTVG</sequence>
<keyword evidence="3" id="KW-0949">S-adenosyl-L-methionine</keyword>
<evidence type="ECO:0000256" key="1">
    <source>
        <dbReference type="ARBA" id="ARBA00022603"/>
    </source>
</evidence>
<dbReference type="GO" id="GO:0032259">
    <property type="term" value="P:methylation"/>
    <property type="evidence" value="ECO:0007669"/>
    <property type="project" value="UniProtKB-KW"/>
</dbReference>
<evidence type="ECO:0000313" key="6">
    <source>
        <dbReference type="Proteomes" id="UP000606922"/>
    </source>
</evidence>
<evidence type="ECO:0000256" key="3">
    <source>
        <dbReference type="ARBA" id="ARBA00022691"/>
    </source>
</evidence>
<feature type="domain" description="Methyltransferase type 11" evidence="4">
    <location>
        <begin position="40"/>
        <end position="131"/>
    </location>
</feature>
<evidence type="ECO:0000313" key="5">
    <source>
        <dbReference type="EMBL" id="GGB08464.1"/>
    </source>
</evidence>
<keyword evidence="1" id="KW-0489">Methyltransferase</keyword>
<accession>A0A916WL75</accession>
<dbReference type="EMBL" id="BMGB01000001">
    <property type="protein sequence ID" value="GGB08464.1"/>
    <property type="molecule type" value="Genomic_DNA"/>
</dbReference>
<dbReference type="SUPFAM" id="SSF53335">
    <property type="entry name" value="S-adenosyl-L-methionine-dependent methyltransferases"/>
    <property type="match status" value="1"/>
</dbReference>
<dbReference type="Proteomes" id="UP000606922">
    <property type="component" value="Unassembled WGS sequence"/>
</dbReference>
<protein>
    <recommendedName>
        <fullName evidence="4">Methyltransferase type 11 domain-containing protein</fullName>
    </recommendedName>
</protein>
<proteinExistence type="predicted"/>
<keyword evidence="6" id="KW-1185">Reference proteome</keyword>
<name>A0A916WL75_9MICO</name>
<dbReference type="Pfam" id="PF08241">
    <property type="entry name" value="Methyltransf_11"/>
    <property type="match status" value="1"/>
</dbReference>